<dbReference type="SUPFAM" id="SSF46689">
    <property type="entry name" value="Homeodomain-like"/>
    <property type="match status" value="1"/>
</dbReference>
<keyword evidence="2" id="KW-1185">Reference proteome</keyword>
<dbReference type="EMBL" id="JAEPRE010000035">
    <property type="protein sequence ID" value="KAG2235306.1"/>
    <property type="molecule type" value="Genomic_DNA"/>
</dbReference>
<reference evidence="1" key="1">
    <citation type="submission" date="2021-01" db="EMBL/GenBank/DDBJ databases">
        <title>Metabolic potential, ecology and presence of endohyphal bacteria is reflected in genomic diversity of Mucoromycotina.</title>
        <authorList>
            <person name="Muszewska A."/>
            <person name="Okrasinska A."/>
            <person name="Steczkiewicz K."/>
            <person name="Drgas O."/>
            <person name="Orlowska M."/>
            <person name="Perlinska-Lenart U."/>
            <person name="Aleksandrzak-Piekarczyk T."/>
            <person name="Szatraj K."/>
            <person name="Zielenkiewicz U."/>
            <person name="Pilsyk S."/>
            <person name="Malc E."/>
            <person name="Mieczkowski P."/>
            <person name="Kruszewska J.S."/>
            <person name="Biernat P."/>
            <person name="Pawlowska J."/>
        </authorList>
    </citation>
    <scope>NUCLEOTIDE SEQUENCE</scope>
    <source>
        <strain evidence="1">WA0000018081</strain>
    </source>
</reference>
<sequence length="104" mass="12226">MPLTDITNKTRKCRVQLDDYICGLIIDRFQADQSHADIERAIQIPRSTIADCINRWKKTGTGIVKSRKGRPLKLSERDQRAIVRSRQDQYTFRDSDQVRCYKRV</sequence>
<evidence type="ECO:0008006" key="3">
    <source>
        <dbReference type="Google" id="ProtNLM"/>
    </source>
</evidence>
<dbReference type="InterPro" id="IPR009057">
    <property type="entry name" value="Homeodomain-like_sf"/>
</dbReference>
<organism evidence="1 2">
    <name type="scientific">Thamnidium elegans</name>
    <dbReference type="NCBI Taxonomy" id="101142"/>
    <lineage>
        <taxon>Eukaryota</taxon>
        <taxon>Fungi</taxon>
        <taxon>Fungi incertae sedis</taxon>
        <taxon>Mucoromycota</taxon>
        <taxon>Mucoromycotina</taxon>
        <taxon>Mucoromycetes</taxon>
        <taxon>Mucorales</taxon>
        <taxon>Mucorineae</taxon>
        <taxon>Mucoraceae</taxon>
        <taxon>Thamnidium</taxon>
    </lineage>
</organism>
<dbReference type="InterPro" id="IPR036388">
    <property type="entry name" value="WH-like_DNA-bd_sf"/>
</dbReference>
<dbReference type="Proteomes" id="UP000613177">
    <property type="component" value="Unassembled WGS sequence"/>
</dbReference>
<name>A0A8H7SVS0_9FUNG</name>
<protein>
    <recommendedName>
        <fullName evidence="3">Homeodomain-like DNA binding domain-containing transcription factor</fullName>
    </recommendedName>
</protein>
<proteinExistence type="predicted"/>
<evidence type="ECO:0000313" key="1">
    <source>
        <dbReference type="EMBL" id="KAG2235306.1"/>
    </source>
</evidence>
<dbReference type="AlphaFoldDB" id="A0A8H7SVS0"/>
<dbReference type="Gene3D" id="1.10.10.10">
    <property type="entry name" value="Winged helix-like DNA-binding domain superfamily/Winged helix DNA-binding domain"/>
    <property type="match status" value="1"/>
</dbReference>
<gene>
    <name evidence="1" type="ORF">INT48_007937</name>
</gene>
<evidence type="ECO:0000313" key="2">
    <source>
        <dbReference type="Proteomes" id="UP000613177"/>
    </source>
</evidence>
<accession>A0A8H7SVS0</accession>
<comment type="caution">
    <text evidence="1">The sequence shown here is derived from an EMBL/GenBank/DDBJ whole genome shotgun (WGS) entry which is preliminary data.</text>
</comment>